<keyword evidence="3" id="KW-1185">Reference proteome</keyword>
<evidence type="ECO:0000313" key="3">
    <source>
        <dbReference type="Proteomes" id="UP001317822"/>
    </source>
</evidence>
<dbReference type="SUPFAM" id="SSF54593">
    <property type="entry name" value="Glyoxalase/Bleomycin resistance protein/Dihydroxybiphenyl dioxygenase"/>
    <property type="match status" value="1"/>
</dbReference>
<protein>
    <submittedName>
        <fullName evidence="2">VOC family protein</fullName>
    </submittedName>
</protein>
<dbReference type="InterPro" id="IPR029068">
    <property type="entry name" value="Glyas_Bleomycin-R_OHBP_Dase"/>
</dbReference>
<dbReference type="Proteomes" id="UP001317822">
    <property type="component" value="Chromosome"/>
</dbReference>
<gene>
    <name evidence="2" type="ORF">LA521A_26030</name>
</gene>
<evidence type="ECO:0000313" key="2">
    <source>
        <dbReference type="EMBL" id="BDU17402.1"/>
    </source>
</evidence>
<dbReference type="PROSITE" id="PS51819">
    <property type="entry name" value="VOC"/>
    <property type="match status" value="1"/>
</dbReference>
<dbReference type="EMBL" id="AP027041">
    <property type="protein sequence ID" value="BDU17402.1"/>
    <property type="molecule type" value="Genomic_DNA"/>
</dbReference>
<dbReference type="Gene3D" id="3.30.720.120">
    <property type="match status" value="1"/>
</dbReference>
<organism evidence="2 3">
    <name type="scientific">Lysobacter auxotrophicus</name>
    <dbReference type="NCBI Taxonomy" id="2992573"/>
    <lineage>
        <taxon>Bacteria</taxon>
        <taxon>Pseudomonadati</taxon>
        <taxon>Pseudomonadota</taxon>
        <taxon>Gammaproteobacteria</taxon>
        <taxon>Lysobacterales</taxon>
        <taxon>Lysobacteraceae</taxon>
        <taxon>Lysobacter</taxon>
    </lineage>
</organism>
<dbReference type="InterPro" id="IPR004360">
    <property type="entry name" value="Glyas_Fos-R_dOase_dom"/>
</dbReference>
<dbReference type="PANTHER" id="PTHR34109:SF1">
    <property type="entry name" value="VOC DOMAIN-CONTAINING PROTEIN"/>
    <property type="match status" value="1"/>
</dbReference>
<accession>A0ABM8DFM3</accession>
<name>A0ABM8DFM3_9GAMM</name>
<dbReference type="InterPro" id="IPR037523">
    <property type="entry name" value="VOC_core"/>
</dbReference>
<dbReference type="Pfam" id="PF00903">
    <property type="entry name" value="Glyoxalase"/>
    <property type="match status" value="1"/>
</dbReference>
<sequence length="149" mass="16152">MPTSRRGSTVVPTLSYRDAPAMIDWLVRAFGFQKQAVYMDGDVVLHAQLTFGDTGMIMLGSANKDGDWAKLMAQPDEIGGRSTHGVCVVVDDADALYARAKDAGAGIVIDIADQHYGGRGFAARDPEGYVWWFGSYDPWSEGENETGNT</sequence>
<proteinExistence type="predicted"/>
<feature type="domain" description="VOC" evidence="1">
    <location>
        <begin position="5"/>
        <end position="136"/>
    </location>
</feature>
<reference evidence="2 3" key="1">
    <citation type="journal article" date="2023" name="Int. J. Syst. Evol. Microbiol.">
        <title>Physiological and genomic analyses of cobalamin (vitamin B12)-auxotrophy of Lysobacter auxotrophicus sp. nov., a methionine-auxotrophic chitinolytic bacterium isolated from chitin-treated soil.</title>
        <authorList>
            <person name="Saito A."/>
            <person name="Dohra H."/>
            <person name="Hamada M."/>
            <person name="Moriuchi R."/>
            <person name="Kotsuchibashi Y."/>
            <person name="Mori K."/>
        </authorList>
    </citation>
    <scope>NUCLEOTIDE SEQUENCE [LARGE SCALE GENOMIC DNA]</scope>
    <source>
        <strain evidence="2 3">5-21a</strain>
    </source>
</reference>
<dbReference type="RefSeq" id="WP_281779336.1">
    <property type="nucleotide sequence ID" value="NZ_AP027041.1"/>
</dbReference>
<dbReference type="PANTHER" id="PTHR34109">
    <property type="entry name" value="BNAUNNG04460D PROTEIN-RELATED"/>
    <property type="match status" value="1"/>
</dbReference>
<evidence type="ECO:0000259" key="1">
    <source>
        <dbReference type="PROSITE" id="PS51819"/>
    </source>
</evidence>
<dbReference type="Gene3D" id="3.30.720.110">
    <property type="match status" value="1"/>
</dbReference>